<dbReference type="SMART" id="SM00091">
    <property type="entry name" value="PAS"/>
    <property type="match status" value="1"/>
</dbReference>
<feature type="region of interest" description="Disordered" evidence="6">
    <location>
        <begin position="191"/>
        <end position="213"/>
    </location>
</feature>
<feature type="domain" description="Response regulatory" evidence="7">
    <location>
        <begin position="6"/>
        <end position="122"/>
    </location>
</feature>
<evidence type="ECO:0000313" key="10">
    <source>
        <dbReference type="Proteomes" id="UP000299011"/>
    </source>
</evidence>
<keyword evidence="4" id="KW-0804">Transcription</keyword>
<dbReference type="InterPro" id="IPR001789">
    <property type="entry name" value="Sig_transdc_resp-reg_receiver"/>
</dbReference>
<dbReference type="SUPFAM" id="SSF52172">
    <property type="entry name" value="CheY-like"/>
    <property type="match status" value="1"/>
</dbReference>
<dbReference type="PROSITE" id="PS50112">
    <property type="entry name" value="PAS"/>
    <property type="match status" value="1"/>
</dbReference>
<dbReference type="SUPFAM" id="SSF55781">
    <property type="entry name" value="GAF domain-like"/>
    <property type="match status" value="2"/>
</dbReference>
<evidence type="ECO:0000313" key="9">
    <source>
        <dbReference type="EMBL" id="QCQ74015.1"/>
    </source>
</evidence>
<dbReference type="CDD" id="cd00130">
    <property type="entry name" value="PAS"/>
    <property type="match status" value="1"/>
</dbReference>
<dbReference type="InterPro" id="IPR003018">
    <property type="entry name" value="GAF"/>
</dbReference>
<dbReference type="PANTHER" id="PTHR34236">
    <property type="entry name" value="DIMETHYL SULFOXIDE REDUCTASE TRANSCRIPTIONAL ACTIVATOR"/>
    <property type="match status" value="1"/>
</dbReference>
<dbReference type="InterPro" id="IPR035965">
    <property type="entry name" value="PAS-like_dom_sf"/>
</dbReference>
<dbReference type="InterPro" id="IPR007050">
    <property type="entry name" value="HTH_bacterioopsin"/>
</dbReference>
<evidence type="ECO:0000259" key="7">
    <source>
        <dbReference type="PROSITE" id="PS50110"/>
    </source>
</evidence>
<dbReference type="Pfam" id="PF00989">
    <property type="entry name" value="PAS"/>
    <property type="match status" value="1"/>
</dbReference>
<dbReference type="GO" id="GO:0000160">
    <property type="term" value="P:phosphorelay signal transduction system"/>
    <property type="evidence" value="ECO:0007669"/>
    <property type="project" value="InterPro"/>
</dbReference>
<dbReference type="Pfam" id="PF04967">
    <property type="entry name" value="HTH_10"/>
    <property type="match status" value="1"/>
</dbReference>
<keyword evidence="1" id="KW-0808">Transferase</keyword>
<dbReference type="Pfam" id="PF15915">
    <property type="entry name" value="BAT"/>
    <property type="match status" value="1"/>
</dbReference>
<dbReference type="InterPro" id="IPR000014">
    <property type="entry name" value="PAS"/>
</dbReference>
<keyword evidence="3" id="KW-0805">Transcription regulation</keyword>
<dbReference type="PROSITE" id="PS50110">
    <property type="entry name" value="RESPONSE_REGULATORY"/>
    <property type="match status" value="1"/>
</dbReference>
<evidence type="ECO:0000256" key="5">
    <source>
        <dbReference type="PROSITE-ProRule" id="PRU00169"/>
    </source>
</evidence>
<dbReference type="Gene3D" id="3.30.450.40">
    <property type="match status" value="2"/>
</dbReference>
<dbReference type="InterPro" id="IPR029016">
    <property type="entry name" value="GAF-like_dom_sf"/>
</dbReference>
<sequence length="826" mass="90064">MSPPAEVLCVSDDGGFVDSLESSFDSRSEDTTIRHVKSGFAAYVELLDAASVIHCVVLAVPLADGDEAEFTRNIREHGLDVPVVVATDDERVAKRVLDAGATDYVVYDDPETLSRVATRVQRALSEYRFRQSHRDRLEQQEREAAAEQYVRMVDAVADAVYAIDADGRFTAINPAFERLTGLTREQVIGSPASHIVGTHDPTDGGDGDDPTDSSDNAFVATSTQIVEFELETPDNGVVRVENHRTPLVVDGEKVGSVGVLRDVTQRHRYEQLLATLHERTREMMSATNREAVLDAAVETCDEVLGDARTELFVFDEDRTALTRVGEEGSGLGEKPPSSGISDGGVWEAFVTGEVRVVEVILGGDVVDGAEQVIAAPLGRHGVLVTGHPGTVAPNEVDVELVNLLSATVEELLERIDAETELRERDKRLARQNKALTKLNRINTTIRNVIQSLIRAPTRGEALSAVSEHLADAAPYSVVWHAEASEVDDEFRPPPDTVHGADAAYIDRLGEVATNAPLFGLLTDAIETGEIQTVDDVLDDLAWADHRGDALAYGFRSIAVIPAVADDRVEALFVVHANEQETIANEDGLLTELGETVGYAITATNRADAMLTERQTQLQVQLGGDRLSLTRLAQRVGHEVNLTGVIPQSDGSVIAFIVTDAAPDDVADAGRDVATRVRQLSTDGSEHLFELRLPRESLFETLYASEATLCALHASGTQTTLTVEVPERIRVRSFVDALDTNYPGTSLLSRRTCTEGATSPATFVSEIRDAWTDRQYESIRAAHLAGFYEWPRRSTAETLAETFDISAPTFQYHLRAAERKLVEHVFE</sequence>
<dbReference type="Gene3D" id="3.40.50.2300">
    <property type="match status" value="1"/>
</dbReference>
<proteinExistence type="predicted"/>
<dbReference type="PANTHER" id="PTHR34236:SF1">
    <property type="entry name" value="DIMETHYL SULFOXIDE REDUCTASE TRANSCRIPTIONAL ACTIVATOR"/>
    <property type="match status" value="1"/>
</dbReference>
<dbReference type="SUPFAM" id="SSF55785">
    <property type="entry name" value="PYP-like sensor domain (PAS domain)"/>
    <property type="match status" value="1"/>
</dbReference>
<evidence type="ECO:0000256" key="6">
    <source>
        <dbReference type="SAM" id="MobiDB-lite"/>
    </source>
</evidence>
<dbReference type="NCBIfam" id="TIGR00229">
    <property type="entry name" value="sensory_box"/>
    <property type="match status" value="1"/>
</dbReference>
<evidence type="ECO:0000256" key="3">
    <source>
        <dbReference type="ARBA" id="ARBA00023015"/>
    </source>
</evidence>
<keyword evidence="2" id="KW-0418">Kinase</keyword>
<protein>
    <submittedName>
        <fullName evidence="9">PAS domain-containing protein</fullName>
    </submittedName>
</protein>
<feature type="domain" description="PAS" evidence="8">
    <location>
        <begin position="145"/>
        <end position="189"/>
    </location>
</feature>
<reference evidence="9 10" key="1">
    <citation type="submission" date="2019-04" db="EMBL/GenBank/DDBJ databases">
        <title>Methylomes of two halophilic Archaea, Haloarcula marismortui and Haloferax mediterranei.</title>
        <authorList>
            <person name="DasSarma S."/>
            <person name="DasSarma P."/>
            <person name="DasSarma S."/>
            <person name="Fomenkov A."/>
            <person name="Vincze T."/>
            <person name="Anton B.P."/>
            <person name="Roberts R.J."/>
        </authorList>
    </citation>
    <scope>NUCLEOTIDE SEQUENCE [LARGE SCALE GENOMIC DNA]</scope>
    <source>
        <strain evidence="10">ATCC 33500 / DSM 1411 / JCM 8866 / NBRC 14739 / NCIMB 2177 / R-4</strain>
    </source>
</reference>
<evidence type="ECO:0000259" key="8">
    <source>
        <dbReference type="PROSITE" id="PS50112"/>
    </source>
</evidence>
<evidence type="ECO:0000256" key="4">
    <source>
        <dbReference type="ARBA" id="ARBA00023163"/>
    </source>
</evidence>
<evidence type="ECO:0000256" key="1">
    <source>
        <dbReference type="ARBA" id="ARBA00022679"/>
    </source>
</evidence>
<dbReference type="Gene3D" id="3.30.450.20">
    <property type="entry name" value="PAS domain"/>
    <property type="match status" value="1"/>
</dbReference>
<dbReference type="GO" id="GO:0006355">
    <property type="term" value="P:regulation of DNA-templated transcription"/>
    <property type="evidence" value="ECO:0007669"/>
    <property type="project" value="InterPro"/>
</dbReference>
<evidence type="ECO:0000256" key="2">
    <source>
        <dbReference type="ARBA" id="ARBA00022777"/>
    </source>
</evidence>
<dbReference type="InterPro" id="IPR031803">
    <property type="entry name" value="BAT_GAF/HTH-assoc"/>
</dbReference>
<accession>A0A4P8P0V4</accession>
<organism evidence="9 10">
    <name type="scientific">Haloferax mediterranei (strain ATCC 33500 / DSM 1411 / JCM 8866 / NBRC 14739 / NCIMB 2177 / R-4)</name>
    <name type="common">Halobacterium mediterranei</name>
    <dbReference type="NCBI Taxonomy" id="523841"/>
    <lineage>
        <taxon>Archaea</taxon>
        <taxon>Methanobacteriati</taxon>
        <taxon>Methanobacteriota</taxon>
        <taxon>Stenosarchaea group</taxon>
        <taxon>Halobacteria</taxon>
        <taxon>Halobacteriales</taxon>
        <taxon>Haloferacaceae</taxon>
        <taxon>Haloferax</taxon>
    </lineage>
</organism>
<dbReference type="GO" id="GO:0016301">
    <property type="term" value="F:kinase activity"/>
    <property type="evidence" value="ECO:0007669"/>
    <property type="project" value="UniProtKB-KW"/>
</dbReference>
<name>A0A4P8P0V4_HALMT</name>
<dbReference type="AlphaFoldDB" id="A0A4P8P0V4"/>
<gene>
    <name evidence="9" type="ORF">E6P09_01465</name>
</gene>
<dbReference type="Pfam" id="PF01590">
    <property type="entry name" value="GAF"/>
    <property type="match status" value="1"/>
</dbReference>
<dbReference type="InterPro" id="IPR011006">
    <property type="entry name" value="CheY-like_superfamily"/>
</dbReference>
<comment type="caution">
    <text evidence="5">Lacks conserved residue(s) required for the propagation of feature annotation.</text>
</comment>
<dbReference type="Proteomes" id="UP000299011">
    <property type="component" value="Chromosome"/>
</dbReference>
<dbReference type="EMBL" id="CP039139">
    <property type="protein sequence ID" value="QCQ74015.1"/>
    <property type="molecule type" value="Genomic_DNA"/>
</dbReference>
<feature type="compositionally biased region" description="Acidic residues" evidence="6">
    <location>
        <begin position="203"/>
        <end position="212"/>
    </location>
</feature>
<dbReference type="InterPro" id="IPR013767">
    <property type="entry name" value="PAS_fold"/>
</dbReference>